<feature type="domain" description="Type I restriction modification DNA specificity" evidence="4">
    <location>
        <begin position="74"/>
        <end position="180"/>
    </location>
</feature>
<evidence type="ECO:0000259" key="4">
    <source>
        <dbReference type="Pfam" id="PF01420"/>
    </source>
</evidence>
<dbReference type="InterPro" id="IPR000055">
    <property type="entry name" value="Restrct_endonuc_typeI_TRD"/>
</dbReference>
<keyword evidence="6" id="KW-1185">Reference proteome</keyword>
<dbReference type="InterPro" id="IPR052021">
    <property type="entry name" value="Type-I_RS_S_subunit"/>
</dbReference>
<name>A0A4R5W149_9BURK</name>
<dbReference type="Gene3D" id="1.10.287.1120">
    <property type="entry name" value="Bipartite methylase S protein"/>
    <property type="match status" value="1"/>
</dbReference>
<dbReference type="GO" id="GO:0003677">
    <property type="term" value="F:DNA binding"/>
    <property type="evidence" value="ECO:0007669"/>
    <property type="project" value="UniProtKB-KW"/>
</dbReference>
<evidence type="ECO:0000313" key="5">
    <source>
        <dbReference type="EMBL" id="TDK65835.1"/>
    </source>
</evidence>
<evidence type="ECO:0000256" key="1">
    <source>
        <dbReference type="ARBA" id="ARBA00010923"/>
    </source>
</evidence>
<dbReference type="EMBL" id="SMYL01000004">
    <property type="protein sequence ID" value="TDK65835.1"/>
    <property type="molecule type" value="Genomic_DNA"/>
</dbReference>
<gene>
    <name evidence="5" type="ORF">E2I14_09470</name>
</gene>
<dbReference type="OrthoDB" id="5298944at2"/>
<keyword evidence="2" id="KW-0680">Restriction system</keyword>
<dbReference type="Pfam" id="PF01420">
    <property type="entry name" value="Methylase_S"/>
    <property type="match status" value="2"/>
</dbReference>
<keyword evidence="5" id="KW-0378">Hydrolase</keyword>
<reference evidence="5 6" key="1">
    <citation type="submission" date="2019-03" db="EMBL/GenBank/DDBJ databases">
        <title>Sapientia aquatica gen. nov., sp. nov., isolated from a crater lake.</title>
        <authorList>
            <person name="Felfoldi T."/>
            <person name="Szabo A."/>
            <person name="Toth E."/>
            <person name="Schumann P."/>
            <person name="Keki Z."/>
            <person name="Marialigeti K."/>
            <person name="Mathe I."/>
        </authorList>
    </citation>
    <scope>NUCLEOTIDE SEQUENCE [LARGE SCALE GENOMIC DNA]</scope>
    <source>
        <strain evidence="5 6">SA-152</strain>
    </source>
</reference>
<dbReference type="GO" id="GO:0004519">
    <property type="term" value="F:endonuclease activity"/>
    <property type="evidence" value="ECO:0007669"/>
    <property type="project" value="UniProtKB-KW"/>
</dbReference>
<dbReference type="RefSeq" id="WP_133327829.1">
    <property type="nucleotide sequence ID" value="NZ_SMYL01000004.1"/>
</dbReference>
<keyword evidence="5" id="KW-0255">Endonuclease</keyword>
<keyword evidence="3" id="KW-0238">DNA-binding</keyword>
<dbReference type="AlphaFoldDB" id="A0A4R5W149"/>
<dbReference type="PANTHER" id="PTHR30408:SF12">
    <property type="entry name" value="TYPE I RESTRICTION ENZYME MJAVIII SPECIFICITY SUBUNIT"/>
    <property type="match status" value="1"/>
</dbReference>
<feature type="domain" description="Type I restriction modification DNA specificity" evidence="4">
    <location>
        <begin position="213"/>
        <end position="391"/>
    </location>
</feature>
<dbReference type="InterPro" id="IPR044946">
    <property type="entry name" value="Restrct_endonuc_typeI_TRD_sf"/>
</dbReference>
<protein>
    <submittedName>
        <fullName evidence="5">Restriction endonuclease subunit S</fullName>
    </submittedName>
</protein>
<evidence type="ECO:0000256" key="2">
    <source>
        <dbReference type="ARBA" id="ARBA00022747"/>
    </source>
</evidence>
<evidence type="ECO:0000313" key="6">
    <source>
        <dbReference type="Proteomes" id="UP000294829"/>
    </source>
</evidence>
<sequence length="420" mass="46324">MELIPGYKQAEIGIIPDDWDIRPLLSTVRIANGQVSPKVEPYKSMVLVAPDHIESSTGKLLAKETAAEQGAISGKYFFENGDIVYSKIRPYLRKAILADFSGLCSADMYPLRPATDISARYILAVILGYRFSKYAESVSVRSGMPKINRTEMADFSLAVPPLPEQRAIAEALSDVDALLATLDHMITKKRDLRQAARQQLLTGKTRLPGFSGEWNKRALGGLGSIYGGLTGKTKSDFGVGTAKYITFMNVMTNAVIDCTVFEQVNVAASETQNSVLRGDLLFNGSSETPEEVAFCSLMAEEVPDLYLNSFCFGFRLFDDQQVDGLFLTYYIRANPGREMMKSLAQGSTRYNLSKTALREAAVLLPLKDEQVAIAEVLSGLDAELIALEARRDKCRNIKQAMMQELLTGKTRLIAKEESHV</sequence>
<accession>A0A4R5W149</accession>
<comment type="similarity">
    <text evidence="1">Belongs to the type-I restriction system S methylase family.</text>
</comment>
<dbReference type="Gene3D" id="3.90.220.20">
    <property type="entry name" value="DNA methylase specificity domains"/>
    <property type="match status" value="2"/>
</dbReference>
<comment type="caution">
    <text evidence="5">The sequence shown here is derived from an EMBL/GenBank/DDBJ whole genome shotgun (WGS) entry which is preliminary data.</text>
</comment>
<organism evidence="5 6">
    <name type="scientific">Sapientia aquatica</name>
    <dbReference type="NCBI Taxonomy" id="1549640"/>
    <lineage>
        <taxon>Bacteria</taxon>
        <taxon>Pseudomonadati</taxon>
        <taxon>Pseudomonadota</taxon>
        <taxon>Betaproteobacteria</taxon>
        <taxon>Burkholderiales</taxon>
        <taxon>Oxalobacteraceae</taxon>
        <taxon>Sapientia</taxon>
    </lineage>
</organism>
<proteinExistence type="inferred from homology"/>
<dbReference type="GO" id="GO:0009307">
    <property type="term" value="P:DNA restriction-modification system"/>
    <property type="evidence" value="ECO:0007669"/>
    <property type="project" value="UniProtKB-KW"/>
</dbReference>
<dbReference type="Proteomes" id="UP000294829">
    <property type="component" value="Unassembled WGS sequence"/>
</dbReference>
<dbReference type="SUPFAM" id="SSF116734">
    <property type="entry name" value="DNA methylase specificity domain"/>
    <property type="match status" value="2"/>
</dbReference>
<dbReference type="CDD" id="cd16961">
    <property type="entry name" value="RMtype1_S_TRD-CR_like"/>
    <property type="match status" value="1"/>
</dbReference>
<keyword evidence="5" id="KW-0540">Nuclease</keyword>
<dbReference type="PANTHER" id="PTHR30408">
    <property type="entry name" value="TYPE-1 RESTRICTION ENZYME ECOKI SPECIFICITY PROTEIN"/>
    <property type="match status" value="1"/>
</dbReference>
<evidence type="ECO:0000256" key="3">
    <source>
        <dbReference type="ARBA" id="ARBA00023125"/>
    </source>
</evidence>